<keyword evidence="1" id="KW-0479">Metal-binding</keyword>
<protein>
    <recommendedName>
        <fullName evidence="9">Transcription factor domain-containing protein</fullName>
    </recommendedName>
</protein>
<evidence type="ECO:0000256" key="4">
    <source>
        <dbReference type="ARBA" id="ARBA00023163"/>
    </source>
</evidence>
<keyword evidence="4" id="KW-0804">Transcription</keyword>
<dbReference type="Proteomes" id="UP001583177">
    <property type="component" value="Unassembled WGS sequence"/>
</dbReference>
<evidence type="ECO:0000256" key="1">
    <source>
        <dbReference type="ARBA" id="ARBA00022723"/>
    </source>
</evidence>
<evidence type="ECO:0008006" key="9">
    <source>
        <dbReference type="Google" id="ProtNLM"/>
    </source>
</evidence>
<name>A0ABR3W8V2_9PEZI</name>
<keyword evidence="5" id="KW-0539">Nucleus</keyword>
<keyword evidence="3" id="KW-0805">Transcription regulation</keyword>
<organism evidence="7 8">
    <name type="scientific">Diaporthe australafricana</name>
    <dbReference type="NCBI Taxonomy" id="127596"/>
    <lineage>
        <taxon>Eukaryota</taxon>
        <taxon>Fungi</taxon>
        <taxon>Dikarya</taxon>
        <taxon>Ascomycota</taxon>
        <taxon>Pezizomycotina</taxon>
        <taxon>Sordariomycetes</taxon>
        <taxon>Sordariomycetidae</taxon>
        <taxon>Diaporthales</taxon>
        <taxon>Diaporthaceae</taxon>
        <taxon>Diaporthe</taxon>
    </lineage>
</organism>
<evidence type="ECO:0000313" key="8">
    <source>
        <dbReference type="Proteomes" id="UP001583177"/>
    </source>
</evidence>
<dbReference type="PANTHER" id="PTHR47660">
    <property type="entry name" value="TRANSCRIPTION FACTOR WITH C2H2 AND ZN(2)-CYS(6) DNA BINDING DOMAIN (EUROFUNG)-RELATED-RELATED"/>
    <property type="match status" value="1"/>
</dbReference>
<evidence type="ECO:0000256" key="3">
    <source>
        <dbReference type="ARBA" id="ARBA00023015"/>
    </source>
</evidence>
<evidence type="ECO:0000256" key="2">
    <source>
        <dbReference type="ARBA" id="ARBA00022833"/>
    </source>
</evidence>
<accession>A0ABR3W8V2</accession>
<reference evidence="7 8" key="1">
    <citation type="journal article" date="2024" name="IMA Fungus">
        <title>IMA Genome - F19 : A genome assembly and annotation guide to empower mycologists, including annotated draft genome sequences of Ceratocystis pirilliformis, Diaporthe australafricana, Fusarium ophioides, Paecilomyces lecythidis, and Sporothrix stenoceras.</title>
        <authorList>
            <person name="Aylward J."/>
            <person name="Wilson A.M."/>
            <person name="Visagie C.M."/>
            <person name="Spraker J."/>
            <person name="Barnes I."/>
            <person name="Buitendag C."/>
            <person name="Ceriani C."/>
            <person name="Del Mar Angel L."/>
            <person name="du Plessis D."/>
            <person name="Fuchs T."/>
            <person name="Gasser K."/>
            <person name="Kramer D."/>
            <person name="Li W."/>
            <person name="Munsamy K."/>
            <person name="Piso A."/>
            <person name="Price J.L."/>
            <person name="Sonnekus B."/>
            <person name="Thomas C."/>
            <person name="van der Nest A."/>
            <person name="van Dijk A."/>
            <person name="van Heerden A."/>
            <person name="van Vuuren N."/>
            <person name="Yilmaz N."/>
            <person name="Duong T.A."/>
            <person name="van der Merwe N.A."/>
            <person name="Wingfield M.J."/>
            <person name="Wingfield B.D."/>
        </authorList>
    </citation>
    <scope>NUCLEOTIDE SEQUENCE [LARGE SCALE GENOMIC DNA]</scope>
    <source>
        <strain evidence="7 8">CMW 18300</strain>
    </source>
</reference>
<proteinExistence type="predicted"/>
<keyword evidence="2" id="KW-0862">Zinc</keyword>
<comment type="caution">
    <text evidence="7">The sequence shown here is derived from an EMBL/GenBank/DDBJ whole genome shotgun (WGS) entry which is preliminary data.</text>
</comment>
<feature type="region of interest" description="Disordered" evidence="6">
    <location>
        <begin position="145"/>
        <end position="171"/>
    </location>
</feature>
<dbReference type="EMBL" id="JAWRVE010000125">
    <property type="protein sequence ID" value="KAL1855921.1"/>
    <property type="molecule type" value="Genomic_DNA"/>
</dbReference>
<evidence type="ECO:0000256" key="5">
    <source>
        <dbReference type="ARBA" id="ARBA00023242"/>
    </source>
</evidence>
<keyword evidence="8" id="KW-1185">Reference proteome</keyword>
<evidence type="ECO:0000313" key="7">
    <source>
        <dbReference type="EMBL" id="KAL1855921.1"/>
    </source>
</evidence>
<dbReference type="PANTHER" id="PTHR47660:SF2">
    <property type="entry name" value="TRANSCRIPTION FACTOR WITH C2H2 AND ZN(2)-CYS(6) DNA BINDING DOMAIN (EUROFUNG)"/>
    <property type="match status" value="1"/>
</dbReference>
<gene>
    <name evidence="7" type="ORF">Daus18300_010900</name>
</gene>
<evidence type="ECO:0000256" key="6">
    <source>
        <dbReference type="SAM" id="MobiDB-lite"/>
    </source>
</evidence>
<sequence>MECRRSTNSRATLWSQACADTVLDKSLSSPQEQEGQATGDGTYAGEITEGQVNLNLDPLHGHDHDLGVDLQKERDALLAWDFGKIYNLSDVSNLMVSDVELTFSDIDFSAIDLDMFEAITPGPSQSAIVWPPEHDHNQIVVQTSPENTASASHHRRSSRQPGPQTRSEAFRRSQWASWHPSKLQHAFTGQDVIDAGEVSASSINASISSIDSANYPVFVVEHEIDEHGRDNLLRLAMGINKASSRLSVSSFPSLELLNNLISAFFAQEHEAVASSVGTWSGVHRKTEIATGCWQSLYIMLRSSGAMDQSYYEARLSGCWDSHDERNTIESRWRLWASVESMKRLVIRAFIHDSQAAMAFLHGPVIPYAYMNIPVPATTRAWLASDADSWKQSARLLESLAEPQLNLTEVFVDPTVLDRYYEQADAQLSCFAAVHALAGQVWELRHHFALRDHASSHAYDSKRRSLESRCRSRQRELYDDLLAMRLYCRRRLHPPHFEISFTLEYVMMTLHVSVLDIQRFAGKEGETEARRAGTVLREWRQELSARTAVWHAGQVFRMARSFPPTTLRDFYAVGTYHAALTLWVYGLLSCPERLSGSSTPAAGTNPEHCPRPMERTEPMTAFRSGSAFTPGPRRLVKLDREGDEDSEAFIRLGQGTPGICSGHPGVGDVLSLDPGLQAETDGSDRSQFHALSEPAFVMEAAGAILRNNWSSVCHGRQGQPLLGQTLTHLTSNLASLSPEL</sequence>